<evidence type="ECO:0000313" key="2">
    <source>
        <dbReference type="Proteomes" id="UP001141422"/>
    </source>
</evidence>
<dbReference type="EMBL" id="JAPTGB010000003">
    <property type="protein sequence ID" value="MCZ0859949.1"/>
    <property type="molecule type" value="Genomic_DNA"/>
</dbReference>
<gene>
    <name evidence="1" type="ORF">O0S10_01740</name>
</gene>
<proteinExistence type="predicted"/>
<sequence length="131" mass="14342">MTDKDHDATKYHVNISSSTRSIELTNFNKLSVKGGKTVEPVAGAQGLAGYQIKYAAGTIEIETYVTNDQVDTIQAMHDAVEEITITVTSPWENAKLVQGRITEEPVFSDDLSSPRTASLKFAGNVTKQRRP</sequence>
<dbReference type="RefSeq" id="WP_268924173.1">
    <property type="nucleotide sequence ID" value="NZ_JAPTGB010000003.1"/>
</dbReference>
<reference evidence="1" key="1">
    <citation type="submission" date="2022-12" db="EMBL/GenBank/DDBJ databases">
        <title>Isolation and characterisation of novel Methanocorpusculum spp. from native Australian herbivores indicates the genus is ancestrally host-associated.</title>
        <authorList>
            <person name="Volmer J.G."/>
            <person name="Soo R.M."/>
            <person name="Evans P.N."/>
            <person name="Hoedt E.C."/>
            <person name="Astorga Alsina A.L."/>
            <person name="Woodcroft B.J."/>
            <person name="Tyson G.W."/>
            <person name="Hugenholtz P."/>
            <person name="Morrison M."/>
        </authorList>
    </citation>
    <scope>NUCLEOTIDE SEQUENCE</scope>
    <source>
        <strain evidence="1">MG</strain>
    </source>
</reference>
<dbReference type="Proteomes" id="UP001141422">
    <property type="component" value="Unassembled WGS sequence"/>
</dbReference>
<organism evidence="1 2">
    <name type="scientific">Methanocorpusculum petauri</name>
    <dbReference type="NCBI Taxonomy" id="3002863"/>
    <lineage>
        <taxon>Archaea</taxon>
        <taxon>Methanobacteriati</taxon>
        <taxon>Methanobacteriota</taxon>
        <taxon>Stenosarchaea group</taxon>
        <taxon>Methanomicrobia</taxon>
        <taxon>Methanomicrobiales</taxon>
        <taxon>Methanocorpusculaceae</taxon>
        <taxon>Methanocorpusculum</taxon>
    </lineage>
</organism>
<name>A0ABT4IDX7_9EURY</name>
<keyword evidence="2" id="KW-1185">Reference proteome</keyword>
<protein>
    <submittedName>
        <fullName evidence="1">Uncharacterized protein</fullName>
    </submittedName>
</protein>
<evidence type="ECO:0000313" key="1">
    <source>
        <dbReference type="EMBL" id="MCZ0859949.1"/>
    </source>
</evidence>
<comment type="caution">
    <text evidence="1">The sequence shown here is derived from an EMBL/GenBank/DDBJ whole genome shotgun (WGS) entry which is preliminary data.</text>
</comment>
<accession>A0ABT4IDX7</accession>